<evidence type="ECO:0000313" key="2">
    <source>
        <dbReference type="EMBL" id="CAB4203359.1"/>
    </source>
</evidence>
<keyword evidence="1" id="KW-0812">Transmembrane</keyword>
<sequence>MSRTSQPPEIEEHKYGQADSHDIVINDVFGLAQLGAALGASVLIFTIAICIFASIHGSLVVEVIRKLAGLP</sequence>
<evidence type="ECO:0000256" key="1">
    <source>
        <dbReference type="SAM" id="Phobius"/>
    </source>
</evidence>
<accession>A0A6J5S0D8</accession>
<reference evidence="2" key="1">
    <citation type="submission" date="2020-05" db="EMBL/GenBank/DDBJ databases">
        <authorList>
            <person name="Chiriac C."/>
            <person name="Salcher M."/>
            <person name="Ghai R."/>
            <person name="Kavagutti S V."/>
        </authorList>
    </citation>
    <scope>NUCLEOTIDE SEQUENCE</scope>
</reference>
<organism evidence="2">
    <name type="scientific">uncultured Caudovirales phage</name>
    <dbReference type="NCBI Taxonomy" id="2100421"/>
    <lineage>
        <taxon>Viruses</taxon>
        <taxon>Duplodnaviria</taxon>
        <taxon>Heunggongvirae</taxon>
        <taxon>Uroviricota</taxon>
        <taxon>Caudoviricetes</taxon>
        <taxon>Peduoviridae</taxon>
        <taxon>Maltschvirus</taxon>
        <taxon>Maltschvirus maltsch</taxon>
    </lineage>
</organism>
<name>A0A6J5S0D8_9CAUD</name>
<proteinExistence type="predicted"/>
<feature type="transmembrane region" description="Helical" evidence="1">
    <location>
        <begin position="36"/>
        <end position="61"/>
    </location>
</feature>
<dbReference type="EMBL" id="LR797331">
    <property type="protein sequence ID" value="CAB4203359.1"/>
    <property type="molecule type" value="Genomic_DNA"/>
</dbReference>
<protein>
    <submittedName>
        <fullName evidence="2">Uncharacterized protein</fullName>
    </submittedName>
</protein>
<gene>
    <name evidence="2" type="ORF">UFOVP1382_8</name>
</gene>
<keyword evidence="1" id="KW-0472">Membrane</keyword>
<keyword evidence="1" id="KW-1133">Transmembrane helix</keyword>